<sequence length="285" mass="32340">MAYPPSTGAVLAYGGLAWLLEALYRAYGAGGGLLRRRQAARVSVLVSVFGLYEFGLGHWVLVEKWPGTDGKMTLGLHFLDLERDEVFIRAMPPDASLSSTAVACGNHVYVLGGIRKNDATIFGYDDVNDVFQLDLKDLEHGWRKTTSMLFPRSFPLVYDISGDIWEPLLPRPEGISLCDPVLDSFRSRILVHCNANDTLYAYYYDRKSWVCLGQKFCYWSESATIVDDVLYTVIYNYSGKFRSLEAYNLLDKKHLPVKWLEPPSYHYYIIIIHLPMLLAITFGLL</sequence>
<protein>
    <submittedName>
        <fullName evidence="2">Uncharacterized protein</fullName>
    </submittedName>
</protein>
<dbReference type="Proteomes" id="UP001358586">
    <property type="component" value="Chromosome 6"/>
</dbReference>
<organism evidence="2 3">
    <name type="scientific">Gossypium arboreum</name>
    <name type="common">Tree cotton</name>
    <name type="synonym">Gossypium nanking</name>
    <dbReference type="NCBI Taxonomy" id="29729"/>
    <lineage>
        <taxon>Eukaryota</taxon>
        <taxon>Viridiplantae</taxon>
        <taxon>Streptophyta</taxon>
        <taxon>Embryophyta</taxon>
        <taxon>Tracheophyta</taxon>
        <taxon>Spermatophyta</taxon>
        <taxon>Magnoliopsida</taxon>
        <taxon>eudicotyledons</taxon>
        <taxon>Gunneridae</taxon>
        <taxon>Pentapetalae</taxon>
        <taxon>rosids</taxon>
        <taxon>malvids</taxon>
        <taxon>Malvales</taxon>
        <taxon>Malvaceae</taxon>
        <taxon>Malvoideae</taxon>
        <taxon>Gossypium</taxon>
    </lineage>
</organism>
<dbReference type="Gene3D" id="2.120.10.80">
    <property type="entry name" value="Kelch-type beta propeller"/>
    <property type="match status" value="1"/>
</dbReference>
<proteinExistence type="predicted"/>
<gene>
    <name evidence="2" type="ORF">PVK06_018956</name>
</gene>
<comment type="caution">
    <text evidence="2">The sequence shown here is derived from an EMBL/GenBank/DDBJ whole genome shotgun (WGS) entry which is preliminary data.</text>
</comment>
<accession>A0ABR0PJ31</accession>
<keyword evidence="1" id="KW-1133">Transmembrane helix</keyword>
<feature type="transmembrane region" description="Helical" evidence="1">
    <location>
        <begin position="39"/>
        <end position="61"/>
    </location>
</feature>
<feature type="transmembrane region" description="Helical" evidence="1">
    <location>
        <begin position="265"/>
        <end position="284"/>
    </location>
</feature>
<keyword evidence="1" id="KW-0812">Transmembrane</keyword>
<dbReference type="EMBL" id="JARKNE010000006">
    <property type="protein sequence ID" value="KAK5824190.1"/>
    <property type="molecule type" value="Genomic_DNA"/>
</dbReference>
<evidence type="ECO:0000313" key="2">
    <source>
        <dbReference type="EMBL" id="KAK5824190.1"/>
    </source>
</evidence>
<reference evidence="2 3" key="1">
    <citation type="submission" date="2023-03" db="EMBL/GenBank/DDBJ databases">
        <title>WGS of Gossypium arboreum.</title>
        <authorList>
            <person name="Yu D."/>
        </authorList>
    </citation>
    <scope>NUCLEOTIDE SEQUENCE [LARGE SCALE GENOMIC DNA]</scope>
    <source>
        <tissue evidence="2">Leaf</tissue>
    </source>
</reference>
<evidence type="ECO:0000313" key="3">
    <source>
        <dbReference type="Proteomes" id="UP001358586"/>
    </source>
</evidence>
<dbReference type="InterPro" id="IPR015915">
    <property type="entry name" value="Kelch-typ_b-propeller"/>
</dbReference>
<feature type="transmembrane region" description="Helical" evidence="1">
    <location>
        <begin position="6"/>
        <end position="27"/>
    </location>
</feature>
<dbReference type="SUPFAM" id="SSF117281">
    <property type="entry name" value="Kelch motif"/>
    <property type="match status" value="1"/>
</dbReference>
<keyword evidence="3" id="KW-1185">Reference proteome</keyword>
<name>A0ABR0PJ31_GOSAR</name>
<keyword evidence="1" id="KW-0472">Membrane</keyword>
<evidence type="ECO:0000256" key="1">
    <source>
        <dbReference type="SAM" id="Phobius"/>
    </source>
</evidence>